<dbReference type="Gene3D" id="3.40.190.10">
    <property type="entry name" value="Periplasmic binding protein-like II"/>
    <property type="match status" value="2"/>
</dbReference>
<dbReference type="Pfam" id="PF00126">
    <property type="entry name" value="HTH_1"/>
    <property type="match status" value="1"/>
</dbReference>
<dbReference type="CDD" id="cd08414">
    <property type="entry name" value="PBP2_LTTR_aromatics_like"/>
    <property type="match status" value="1"/>
</dbReference>
<dbReference type="Gene3D" id="1.10.10.10">
    <property type="entry name" value="Winged helix-like DNA-binding domain superfamily/Winged helix DNA-binding domain"/>
    <property type="match status" value="1"/>
</dbReference>
<evidence type="ECO:0000256" key="2">
    <source>
        <dbReference type="ARBA" id="ARBA00023015"/>
    </source>
</evidence>
<evidence type="ECO:0000259" key="5">
    <source>
        <dbReference type="PROSITE" id="PS50931"/>
    </source>
</evidence>
<evidence type="ECO:0000313" key="7">
    <source>
        <dbReference type="Proteomes" id="UP000316298"/>
    </source>
</evidence>
<keyword evidence="7" id="KW-1185">Reference proteome</keyword>
<keyword evidence="2" id="KW-0805">Transcription regulation</keyword>
<dbReference type="InterPro" id="IPR036390">
    <property type="entry name" value="WH_DNA-bd_sf"/>
</dbReference>
<dbReference type="Proteomes" id="UP000316298">
    <property type="component" value="Unassembled WGS sequence"/>
</dbReference>
<comment type="caution">
    <text evidence="6">The sequence shown here is derived from an EMBL/GenBank/DDBJ whole genome shotgun (WGS) entry which is preliminary data.</text>
</comment>
<dbReference type="PANTHER" id="PTHR30346">
    <property type="entry name" value="TRANSCRIPTIONAL DUAL REGULATOR HCAR-RELATED"/>
    <property type="match status" value="1"/>
</dbReference>
<dbReference type="PANTHER" id="PTHR30346:SF30">
    <property type="entry name" value="SMALL NEUTRAL PROTEASE REGULATORY PROTEIN"/>
    <property type="match status" value="1"/>
</dbReference>
<dbReference type="AlphaFoldDB" id="A0A542DT80"/>
<evidence type="ECO:0000313" key="6">
    <source>
        <dbReference type="EMBL" id="TQJ06292.1"/>
    </source>
</evidence>
<evidence type="ECO:0000256" key="3">
    <source>
        <dbReference type="ARBA" id="ARBA00023125"/>
    </source>
</evidence>
<keyword evidence="4" id="KW-0804">Transcription</keyword>
<evidence type="ECO:0000256" key="1">
    <source>
        <dbReference type="ARBA" id="ARBA00009437"/>
    </source>
</evidence>
<dbReference type="EMBL" id="VFMM01000003">
    <property type="protein sequence ID" value="TQJ06292.1"/>
    <property type="molecule type" value="Genomic_DNA"/>
</dbReference>
<dbReference type="SUPFAM" id="SSF46785">
    <property type="entry name" value="Winged helix' DNA-binding domain"/>
    <property type="match status" value="1"/>
</dbReference>
<protein>
    <submittedName>
        <fullName evidence="6">DNA-binding transcriptional LysR family regulator</fullName>
    </submittedName>
</protein>
<dbReference type="PROSITE" id="PS50931">
    <property type="entry name" value="HTH_LYSR"/>
    <property type="match status" value="1"/>
</dbReference>
<dbReference type="GO" id="GO:0003700">
    <property type="term" value="F:DNA-binding transcription factor activity"/>
    <property type="evidence" value="ECO:0007669"/>
    <property type="project" value="InterPro"/>
</dbReference>
<feature type="domain" description="HTH lysR-type" evidence="5">
    <location>
        <begin position="28"/>
        <end position="83"/>
    </location>
</feature>
<proteinExistence type="inferred from homology"/>
<dbReference type="Pfam" id="PF03466">
    <property type="entry name" value="LysR_substrate"/>
    <property type="match status" value="1"/>
</dbReference>
<reference evidence="6 7" key="1">
    <citation type="submission" date="2019-06" db="EMBL/GenBank/DDBJ databases">
        <title>Sequencing the genomes of 1000 actinobacteria strains.</title>
        <authorList>
            <person name="Klenk H.-P."/>
        </authorList>
    </citation>
    <scope>NUCLEOTIDE SEQUENCE [LARGE SCALE GENOMIC DNA]</scope>
    <source>
        <strain evidence="6 7">DSM 17305</strain>
    </source>
</reference>
<dbReference type="PRINTS" id="PR00039">
    <property type="entry name" value="HTHLYSR"/>
</dbReference>
<accession>A0A542DT80</accession>
<gene>
    <name evidence="6" type="ORF">FB475_5949</name>
</gene>
<dbReference type="InterPro" id="IPR036388">
    <property type="entry name" value="WH-like_DNA-bd_sf"/>
</dbReference>
<organism evidence="6 7">
    <name type="scientific">Kribbella jejuensis</name>
    <dbReference type="NCBI Taxonomy" id="236068"/>
    <lineage>
        <taxon>Bacteria</taxon>
        <taxon>Bacillati</taxon>
        <taxon>Actinomycetota</taxon>
        <taxon>Actinomycetes</taxon>
        <taxon>Propionibacteriales</taxon>
        <taxon>Kribbellaceae</taxon>
        <taxon>Kribbella</taxon>
    </lineage>
</organism>
<dbReference type="GO" id="GO:0003677">
    <property type="term" value="F:DNA binding"/>
    <property type="evidence" value="ECO:0007669"/>
    <property type="project" value="UniProtKB-KW"/>
</dbReference>
<dbReference type="GO" id="GO:0032993">
    <property type="term" value="C:protein-DNA complex"/>
    <property type="evidence" value="ECO:0007669"/>
    <property type="project" value="TreeGrafter"/>
</dbReference>
<dbReference type="OrthoDB" id="3181812at2"/>
<dbReference type="SUPFAM" id="SSF53850">
    <property type="entry name" value="Periplasmic binding protein-like II"/>
    <property type="match status" value="1"/>
</dbReference>
<sequence length="318" mass="34749">MVVPSSPARSDGGKDLFGPANYPAGMPVDLRLLRYVVAIADEGSFQAAALRLHIAQPPLSRQIRDLERELGVALFHRRPTRLTEPGRTFVDLARRLLSDAEQLLDRTRQAAAGELGTVRVGYTVSAAYDDMPAALSAMREHHPGVEVVGTELWGRDLEAALRAGDLDVGLGRFLPCPDGFQREVLRYEPYVVVLATDHPLARHRRTSLADLRGETFRFMPRALAPTYYDAVLAALHSTGETFAIWESPTPGLRSLRLREPDGGFTLLPKPVADRLADVRQLSLTEALPPCELQAVWSPPDAGPAAQVLISTVREALAA</sequence>
<dbReference type="FunFam" id="1.10.10.10:FF:000001">
    <property type="entry name" value="LysR family transcriptional regulator"/>
    <property type="match status" value="1"/>
</dbReference>
<dbReference type="InterPro" id="IPR005119">
    <property type="entry name" value="LysR_subst-bd"/>
</dbReference>
<comment type="similarity">
    <text evidence="1">Belongs to the LysR transcriptional regulatory family.</text>
</comment>
<keyword evidence="3 6" id="KW-0238">DNA-binding</keyword>
<name>A0A542DT80_9ACTN</name>
<evidence type="ECO:0000256" key="4">
    <source>
        <dbReference type="ARBA" id="ARBA00023163"/>
    </source>
</evidence>
<dbReference type="InterPro" id="IPR000847">
    <property type="entry name" value="LysR_HTH_N"/>
</dbReference>